<accession>A0A7N9D0A2</accession>
<name>A0A7N9D0A2_MACFA</name>
<reference evidence="1" key="2">
    <citation type="submission" date="2025-08" db="UniProtKB">
        <authorList>
            <consortium name="Ensembl"/>
        </authorList>
    </citation>
    <scope>IDENTIFICATION</scope>
</reference>
<evidence type="ECO:0000313" key="1">
    <source>
        <dbReference type="Ensembl" id="ENSMFAP00000056374.1"/>
    </source>
</evidence>
<dbReference type="PRINTS" id="PR02045">
    <property type="entry name" value="F138DOMAIN"/>
</dbReference>
<dbReference type="Ensembl" id="ENSMFAT00000090760.1">
    <property type="protein sequence ID" value="ENSMFAP00000056374.1"/>
    <property type="gene ID" value="ENSMFAG00000061926.1"/>
</dbReference>
<protein>
    <submittedName>
        <fullName evidence="1">Uncharacterized protein</fullName>
    </submittedName>
</protein>
<proteinExistence type="predicted"/>
<reference evidence="1" key="3">
    <citation type="submission" date="2025-09" db="UniProtKB">
        <authorList>
            <consortium name="Ensembl"/>
        </authorList>
    </citation>
    <scope>IDENTIFICATION</scope>
</reference>
<evidence type="ECO:0000313" key="2">
    <source>
        <dbReference type="Proteomes" id="UP000233100"/>
    </source>
</evidence>
<dbReference type="PANTHER" id="PTHR12138:SF133">
    <property type="entry name" value="SECRETED PROTEIN"/>
    <property type="match status" value="1"/>
</dbReference>
<reference evidence="1 2" key="1">
    <citation type="submission" date="2013-03" db="EMBL/GenBank/DDBJ databases">
        <authorList>
            <person name="Warren W."/>
            <person name="Wilson R.K."/>
        </authorList>
    </citation>
    <scope>NUCLEOTIDE SEQUENCE</scope>
</reference>
<organism evidence="1 2">
    <name type="scientific">Macaca fascicularis</name>
    <name type="common">Crab-eating macaque</name>
    <name type="synonym">Cynomolgus monkey</name>
    <dbReference type="NCBI Taxonomy" id="9541"/>
    <lineage>
        <taxon>Eukaryota</taxon>
        <taxon>Metazoa</taxon>
        <taxon>Chordata</taxon>
        <taxon>Craniata</taxon>
        <taxon>Vertebrata</taxon>
        <taxon>Euteleostomi</taxon>
        <taxon>Mammalia</taxon>
        <taxon>Eutheria</taxon>
        <taxon>Euarchontoglires</taxon>
        <taxon>Primates</taxon>
        <taxon>Haplorrhini</taxon>
        <taxon>Catarrhini</taxon>
        <taxon>Cercopithecidae</taxon>
        <taxon>Cercopithecinae</taxon>
        <taxon>Macaca</taxon>
    </lineage>
</organism>
<dbReference type="PANTHER" id="PTHR12138">
    <property type="entry name" value="PRIMATE-EXPANDED PROTEIN FAMILY"/>
    <property type="match status" value="1"/>
</dbReference>
<dbReference type="Proteomes" id="UP000233100">
    <property type="component" value="Chromosome 2"/>
</dbReference>
<keyword evidence="2" id="KW-1185">Reference proteome</keyword>
<dbReference type="AlphaFoldDB" id="A0A7N9D0A2"/>
<dbReference type="GeneTree" id="ENSGT01150000286943"/>
<sequence length="83" mass="9224">MFCSCNYYYFLRWSLVLSPRLECSGTILAHCNLHLLGSSDSPASASQVAGNTGARHEAWLIFVFVGEMRFRPVGQAAQTPDLR</sequence>